<organism evidence="3 4">
    <name type="scientific">Parapedobacter defluvii</name>
    <dbReference type="NCBI Taxonomy" id="2045106"/>
    <lineage>
        <taxon>Bacteria</taxon>
        <taxon>Pseudomonadati</taxon>
        <taxon>Bacteroidota</taxon>
        <taxon>Sphingobacteriia</taxon>
        <taxon>Sphingobacteriales</taxon>
        <taxon>Sphingobacteriaceae</taxon>
        <taxon>Parapedobacter</taxon>
    </lineage>
</organism>
<dbReference type="PROSITE" id="PS52050">
    <property type="entry name" value="WYL"/>
    <property type="match status" value="1"/>
</dbReference>
<dbReference type="Pfam" id="PF25583">
    <property type="entry name" value="WCX"/>
    <property type="match status" value="1"/>
</dbReference>
<evidence type="ECO:0000313" key="4">
    <source>
        <dbReference type="Proteomes" id="UP000597338"/>
    </source>
</evidence>
<reference evidence="4" key="1">
    <citation type="journal article" date="2019" name="Int. J. Syst. Evol. Microbiol.">
        <title>The Global Catalogue of Microorganisms (GCM) 10K type strain sequencing project: providing services to taxonomists for standard genome sequencing and annotation.</title>
        <authorList>
            <consortium name="The Broad Institute Genomics Platform"/>
            <consortium name="The Broad Institute Genome Sequencing Center for Infectious Disease"/>
            <person name="Wu L."/>
            <person name="Ma J."/>
        </authorList>
    </citation>
    <scope>NUCLEOTIDE SEQUENCE [LARGE SCALE GENOMIC DNA]</scope>
    <source>
        <strain evidence="4">CGMCC 1.15342</strain>
    </source>
</reference>
<dbReference type="PANTHER" id="PTHR34580">
    <property type="match status" value="1"/>
</dbReference>
<sequence>MSLRETLIRHQLVINKLRVRPYTWKEIDQFLRQESEIQQYRLYVGQRQFQRDKDDIFSLYGIEIENNRSTKKYWIGTSEETDARHLEAFDVFNLLKVGGNKTGEVSFERRRPQGTENMYGLLHAIQNKLTITFQYHKFYESSGETRKVEPYALKEAKHRWYLLCRDIDKQELRLFGLDRISGIEFTKKKFTKSNEINIENIFRSSFGIILPEEGQQVEEVELSFTPFQGKYIKSLPLHESQEIIHDNEQELRVKLRIYITHDFIMELLSYGKEVKVLHPATLADDLKQQHYQAARQY</sequence>
<dbReference type="InterPro" id="IPR057727">
    <property type="entry name" value="WCX_dom"/>
</dbReference>
<evidence type="ECO:0000259" key="1">
    <source>
        <dbReference type="Pfam" id="PF13280"/>
    </source>
</evidence>
<feature type="domain" description="WCX" evidence="2">
    <location>
        <begin position="218"/>
        <end position="290"/>
    </location>
</feature>
<protein>
    <submittedName>
        <fullName evidence="3">WYL domain-containing protein</fullName>
    </submittedName>
</protein>
<dbReference type="EMBL" id="BMIK01000024">
    <property type="protein sequence ID" value="GGC46113.1"/>
    <property type="molecule type" value="Genomic_DNA"/>
</dbReference>
<accession>A0ABQ1MSR9</accession>
<feature type="domain" description="WYL" evidence="1">
    <location>
        <begin position="121"/>
        <end position="184"/>
    </location>
</feature>
<dbReference type="RefSeq" id="WP_188753533.1">
    <property type="nucleotide sequence ID" value="NZ_BMIK01000024.1"/>
</dbReference>
<keyword evidence="4" id="KW-1185">Reference proteome</keyword>
<dbReference type="InterPro" id="IPR026881">
    <property type="entry name" value="WYL_dom"/>
</dbReference>
<gene>
    <name evidence="3" type="ORF">GCM10011386_42990</name>
</gene>
<proteinExistence type="predicted"/>
<comment type="caution">
    <text evidence="3">The sequence shown here is derived from an EMBL/GenBank/DDBJ whole genome shotgun (WGS) entry which is preliminary data.</text>
</comment>
<dbReference type="InterPro" id="IPR051534">
    <property type="entry name" value="CBASS_pafABC_assoc_protein"/>
</dbReference>
<evidence type="ECO:0000313" key="3">
    <source>
        <dbReference type="EMBL" id="GGC46113.1"/>
    </source>
</evidence>
<name>A0ABQ1MSR9_9SPHI</name>
<dbReference type="PANTHER" id="PTHR34580:SF9">
    <property type="entry name" value="SLL5097 PROTEIN"/>
    <property type="match status" value="1"/>
</dbReference>
<evidence type="ECO:0000259" key="2">
    <source>
        <dbReference type="Pfam" id="PF25583"/>
    </source>
</evidence>
<dbReference type="Proteomes" id="UP000597338">
    <property type="component" value="Unassembled WGS sequence"/>
</dbReference>
<dbReference type="Pfam" id="PF13280">
    <property type="entry name" value="WYL"/>
    <property type="match status" value="1"/>
</dbReference>